<organism evidence="14 15">
    <name type="scientific">Acinetobacter nectaris CIP 110549</name>
    <dbReference type="NCBI Taxonomy" id="1392540"/>
    <lineage>
        <taxon>Bacteria</taxon>
        <taxon>Pseudomonadati</taxon>
        <taxon>Pseudomonadota</taxon>
        <taxon>Gammaproteobacteria</taxon>
        <taxon>Moraxellales</taxon>
        <taxon>Moraxellaceae</taxon>
        <taxon>Acinetobacter</taxon>
    </lineage>
</organism>
<sequence>MRYPAWKYLLIIFVLVISTLYALPSLYPDEPAVQISGAKAGTTIDQSILQKAEQILQSEQIASHNNSFTNNAALLRVSNSSTQLKAQDALRRGLGDNYVVALNLAPTTPLWLQKIGAKPMKLGLDLRGGVHFLLEVDMDKAIAQRMETSTTDLRRQFRDNNIKFNNISLNNNIITVQFADNNDRDNAMGFLRRNGNEFSQQALATDTGPTLRLNYTDTRRQEIQSYAVNQNLTTLRNRINELGVAEAVVQTEGSNRIVVELPGVQDTAEAKRVLGRTANLEFRLVANQNDQYIDPYTGKYNGQPLPAGTELFAYQSLNSGRQILLQRNRILTGERVQNASSGLSQDSGGAEVNITLDSAGGKLMSDATRSAVGKRMAVLFIENKQRITYVTDPHTGAQTEVRTPYTESVVINAATIQQMLGSQFRITGLSSPQEAAELSLMLRSGALAAPMYFVEERVVGPSLGQENIDKGILSTEVGFILVALWMIVFFRLFGLIANFALVFNLAMILTIMSWIGASLTLPGIAGIVITIGMAVDANVLICERIREEMKWGASPKQAIVAGYDRAYNTIFDSNLTTFIVAFILFAIGSGPIKGFAVTLMIGIICSMFTAITVTRAIVQLIYGKRRNLQKLSI</sequence>
<evidence type="ECO:0000256" key="2">
    <source>
        <dbReference type="ARBA" id="ARBA00022448"/>
    </source>
</evidence>
<dbReference type="InterPro" id="IPR022646">
    <property type="entry name" value="SecD/SecF_CS"/>
</dbReference>
<feature type="domain" description="SecD export protein N-terminal TM" evidence="11">
    <location>
        <begin position="2"/>
        <end position="102"/>
    </location>
</feature>
<feature type="domain" description="SecDF P1 head subdomain" evidence="13">
    <location>
        <begin position="314"/>
        <end position="449"/>
    </location>
</feature>
<evidence type="ECO:0000259" key="12">
    <source>
        <dbReference type="Pfam" id="PF21760"/>
    </source>
</evidence>
<dbReference type="SUPFAM" id="SSF82866">
    <property type="entry name" value="Multidrug efflux transporter AcrB transmembrane domain"/>
    <property type="match status" value="1"/>
</dbReference>
<dbReference type="RefSeq" id="WP_023272960.1">
    <property type="nucleotide sequence ID" value="NZ_KI530723.1"/>
</dbReference>
<feature type="transmembrane region" description="Helical" evidence="9">
    <location>
        <begin position="598"/>
        <end position="622"/>
    </location>
</feature>
<dbReference type="AlphaFoldDB" id="V2TPX4"/>
<accession>V2TPX4</accession>
<dbReference type="PANTHER" id="PTHR30081">
    <property type="entry name" value="PROTEIN-EXPORT MEMBRANE PROTEIN SEC"/>
    <property type="match status" value="1"/>
</dbReference>
<keyword evidence="2 9" id="KW-0813">Transport</keyword>
<evidence type="ECO:0000313" key="15">
    <source>
        <dbReference type="Proteomes" id="UP000023785"/>
    </source>
</evidence>
<feature type="transmembrane region" description="Helical" evidence="9">
    <location>
        <begin position="495"/>
        <end position="515"/>
    </location>
</feature>
<keyword evidence="7 9" id="KW-0811">Translocation</keyword>
<evidence type="ECO:0000256" key="6">
    <source>
        <dbReference type="ARBA" id="ARBA00022989"/>
    </source>
</evidence>
<dbReference type="PRINTS" id="PR00702">
    <property type="entry name" value="ACRIFLAVINRP"/>
</dbReference>
<dbReference type="Pfam" id="PF02355">
    <property type="entry name" value="SecD_SecF_C"/>
    <property type="match status" value="1"/>
</dbReference>
<protein>
    <recommendedName>
        <fullName evidence="9">Protein translocase subunit SecD</fullName>
    </recommendedName>
</protein>
<proteinExistence type="inferred from homology"/>
<evidence type="ECO:0000313" key="14">
    <source>
        <dbReference type="EMBL" id="ESK39647.1"/>
    </source>
</evidence>
<keyword evidence="4 9" id="KW-0812">Transmembrane</keyword>
<dbReference type="InterPro" id="IPR048631">
    <property type="entry name" value="SecD_1st"/>
</dbReference>
<dbReference type="InterPro" id="IPR055344">
    <property type="entry name" value="SecD_SecF_C_bact"/>
</dbReference>
<comment type="caution">
    <text evidence="9">Lacks conserved residue(s) required for the propagation of feature annotation.</text>
</comment>
<feature type="transmembrane region" description="Helical" evidence="9">
    <location>
        <begin position="575"/>
        <end position="592"/>
    </location>
</feature>
<dbReference type="FunFam" id="1.20.1640.10:FF:000004">
    <property type="entry name" value="Protein translocase subunit SecD"/>
    <property type="match status" value="1"/>
</dbReference>
<evidence type="ECO:0000259" key="13">
    <source>
        <dbReference type="Pfam" id="PF22599"/>
    </source>
</evidence>
<dbReference type="PATRIC" id="fig|1392540.3.peg.1290"/>
<evidence type="ECO:0000256" key="4">
    <source>
        <dbReference type="ARBA" id="ARBA00022692"/>
    </source>
</evidence>
<keyword evidence="6 9" id="KW-1133">Transmembrane helix</keyword>
<dbReference type="Proteomes" id="UP000023785">
    <property type="component" value="Unassembled WGS sequence"/>
</dbReference>
<reference evidence="14 15" key="1">
    <citation type="submission" date="2013-10" db="EMBL/GenBank/DDBJ databases">
        <title>The Genome Sequence of Acinetobacter nectaris CIP 110549.</title>
        <authorList>
            <consortium name="The Broad Institute Genomics Platform"/>
            <consortium name="The Broad Institute Genome Sequencing Center for Infectious Disease"/>
            <person name="Cerqueira G."/>
            <person name="Feldgarden M."/>
            <person name="Courvalin P."/>
            <person name="Grillot-Courvalin C."/>
            <person name="Clermont D."/>
            <person name="Rocha E."/>
            <person name="Yoon E.-J."/>
            <person name="Nemec A."/>
            <person name="Young S.K."/>
            <person name="Zeng Q."/>
            <person name="Gargeya S."/>
            <person name="Fitzgerald M."/>
            <person name="Abouelleil A."/>
            <person name="Alvarado L."/>
            <person name="Berlin A.M."/>
            <person name="Chapman S.B."/>
            <person name="Gainer-Dewar J."/>
            <person name="Goldberg J."/>
            <person name="Gnerre S."/>
            <person name="Griggs A."/>
            <person name="Gujja S."/>
            <person name="Hansen M."/>
            <person name="Howarth C."/>
            <person name="Imamovic A."/>
            <person name="Ireland A."/>
            <person name="Larimer J."/>
            <person name="McCowan C."/>
            <person name="Murphy C."/>
            <person name="Pearson M."/>
            <person name="Poon T.W."/>
            <person name="Priest M."/>
            <person name="Roberts A."/>
            <person name="Saif S."/>
            <person name="Shea T."/>
            <person name="Sykes S."/>
            <person name="Wortman J."/>
            <person name="Nusbaum C."/>
            <person name="Birren B."/>
        </authorList>
    </citation>
    <scope>NUCLEOTIDE SEQUENCE [LARGE SCALE GENOMIC DNA]</scope>
    <source>
        <strain evidence="14 15">CIP 110549</strain>
    </source>
</reference>
<dbReference type="Pfam" id="PF07549">
    <property type="entry name" value="Sec_GG"/>
    <property type="match status" value="1"/>
</dbReference>
<keyword evidence="8 9" id="KW-0472">Membrane</keyword>
<gene>
    <name evidence="9" type="primary">secD</name>
    <name evidence="14" type="ORF">P256_01329</name>
</gene>
<dbReference type="HAMAP" id="MF_01463_B">
    <property type="entry name" value="SecD_B"/>
    <property type="match status" value="1"/>
</dbReference>
<dbReference type="Pfam" id="PF21760">
    <property type="entry name" value="SecD_1st"/>
    <property type="match status" value="1"/>
</dbReference>
<evidence type="ECO:0000256" key="3">
    <source>
        <dbReference type="ARBA" id="ARBA00022475"/>
    </source>
</evidence>
<comment type="subcellular location">
    <subcellularLocation>
        <location evidence="1 9">Cell membrane</location>
        <topology evidence="1 9">Multi-pass membrane protein</topology>
    </subcellularLocation>
</comment>
<evidence type="ECO:0000256" key="7">
    <source>
        <dbReference type="ARBA" id="ARBA00023010"/>
    </source>
</evidence>
<dbReference type="EMBL" id="AYER01000004">
    <property type="protein sequence ID" value="ESK39647.1"/>
    <property type="molecule type" value="Genomic_DNA"/>
</dbReference>
<evidence type="ECO:0000256" key="9">
    <source>
        <dbReference type="HAMAP-Rule" id="MF_01463"/>
    </source>
</evidence>
<comment type="function">
    <text evidence="9">Part of the Sec protein translocase complex. Interacts with the SecYEG preprotein conducting channel. SecDF uses the proton motive force (PMF) to complete protein translocation after the ATP-dependent function of SecA.</text>
</comment>
<evidence type="ECO:0000259" key="11">
    <source>
        <dbReference type="Pfam" id="PF13721"/>
    </source>
</evidence>
<dbReference type="Gene3D" id="3.30.70.3400">
    <property type="match status" value="2"/>
</dbReference>
<evidence type="ECO:0000259" key="10">
    <source>
        <dbReference type="Pfam" id="PF02355"/>
    </source>
</evidence>
<dbReference type="FunFam" id="3.30.70.3400:FF:000003">
    <property type="entry name" value="Preprotein translocase subunit SecD"/>
    <property type="match status" value="1"/>
</dbReference>
<dbReference type="InterPro" id="IPR022813">
    <property type="entry name" value="SecD/SecF_arch_bac"/>
</dbReference>
<dbReference type="GO" id="GO:0005886">
    <property type="term" value="C:plasma membrane"/>
    <property type="evidence" value="ECO:0007669"/>
    <property type="project" value="UniProtKB-SubCell"/>
</dbReference>
<dbReference type="InterPro" id="IPR027398">
    <property type="entry name" value="SecD-TM"/>
</dbReference>
<dbReference type="eggNOG" id="COG0342">
    <property type="taxonomic scope" value="Bacteria"/>
</dbReference>
<feature type="transmembrane region" description="Helical" evidence="9">
    <location>
        <begin position="471"/>
        <end position="490"/>
    </location>
</feature>
<dbReference type="STRING" id="1392540.P256_01329"/>
<keyword evidence="3 9" id="KW-1003">Cell membrane</keyword>
<dbReference type="Gene3D" id="1.20.1640.10">
    <property type="entry name" value="Multidrug efflux transporter AcrB transmembrane domain"/>
    <property type="match status" value="1"/>
</dbReference>
<dbReference type="GO" id="GO:0065002">
    <property type="term" value="P:intracellular protein transmembrane transport"/>
    <property type="evidence" value="ECO:0007669"/>
    <property type="project" value="UniProtKB-UniRule"/>
</dbReference>
<feature type="domain" description="Protein translocase subunit SecDF P1" evidence="12">
    <location>
        <begin position="228"/>
        <end position="286"/>
    </location>
</feature>
<name>V2TPX4_9GAMM</name>
<dbReference type="InterPro" id="IPR048634">
    <property type="entry name" value="SecD_SecF_C"/>
</dbReference>
<keyword evidence="5 9" id="KW-0653">Protein transport</keyword>
<dbReference type="HOGENOM" id="CLU_007894_4_3_6"/>
<dbReference type="OrthoDB" id="9805019at2"/>
<dbReference type="InterPro" id="IPR001036">
    <property type="entry name" value="Acrflvin-R"/>
</dbReference>
<dbReference type="GO" id="GO:0043952">
    <property type="term" value="P:protein transport by the Sec complex"/>
    <property type="evidence" value="ECO:0007669"/>
    <property type="project" value="UniProtKB-UniRule"/>
</dbReference>
<dbReference type="GO" id="GO:0015450">
    <property type="term" value="F:protein-transporting ATPase activity"/>
    <property type="evidence" value="ECO:0007669"/>
    <property type="project" value="InterPro"/>
</dbReference>
<dbReference type="NCBIfam" id="TIGR00916">
    <property type="entry name" value="2A0604s01"/>
    <property type="match status" value="1"/>
</dbReference>
<dbReference type="GO" id="GO:0006605">
    <property type="term" value="P:protein targeting"/>
    <property type="evidence" value="ECO:0007669"/>
    <property type="project" value="UniProtKB-UniRule"/>
</dbReference>
<evidence type="ECO:0000256" key="5">
    <source>
        <dbReference type="ARBA" id="ARBA00022927"/>
    </source>
</evidence>
<dbReference type="Pfam" id="PF22599">
    <property type="entry name" value="SecDF_P1_head"/>
    <property type="match status" value="1"/>
</dbReference>
<comment type="subunit">
    <text evidence="9">Forms a complex with SecF. Part of the essential Sec protein translocation apparatus which comprises SecA, SecYEG and auxiliary proteins SecDF-YajC and YidC.</text>
</comment>
<evidence type="ECO:0000256" key="1">
    <source>
        <dbReference type="ARBA" id="ARBA00004651"/>
    </source>
</evidence>
<keyword evidence="15" id="KW-1185">Reference proteome</keyword>
<feature type="transmembrane region" description="Helical" evidence="9">
    <location>
        <begin position="521"/>
        <end position="541"/>
    </location>
</feature>
<feature type="domain" description="Protein export membrane protein SecD/SecF C-terminal" evidence="10">
    <location>
        <begin position="455"/>
        <end position="621"/>
    </location>
</feature>
<dbReference type="PANTHER" id="PTHR30081:SF1">
    <property type="entry name" value="PROTEIN TRANSLOCASE SUBUNIT SECD"/>
    <property type="match status" value="1"/>
</dbReference>
<dbReference type="Gene3D" id="3.30.1360.200">
    <property type="match status" value="1"/>
</dbReference>
<dbReference type="InterPro" id="IPR054384">
    <property type="entry name" value="SecDF_P1_head"/>
</dbReference>
<comment type="caution">
    <text evidence="14">The sequence shown here is derived from an EMBL/GenBank/DDBJ whole genome shotgun (WGS) entry which is preliminary data.</text>
</comment>
<dbReference type="InterPro" id="IPR005791">
    <property type="entry name" value="SecD"/>
</dbReference>
<dbReference type="NCBIfam" id="TIGR01129">
    <property type="entry name" value="secD"/>
    <property type="match status" value="1"/>
</dbReference>
<dbReference type="Pfam" id="PF13721">
    <property type="entry name" value="SecD-TM1"/>
    <property type="match status" value="1"/>
</dbReference>
<evidence type="ECO:0000256" key="8">
    <source>
        <dbReference type="ARBA" id="ARBA00023136"/>
    </source>
</evidence>
<comment type="similarity">
    <text evidence="9">Belongs to the SecD/SecF family. SecD subfamily.</text>
</comment>